<reference evidence="4" key="1">
    <citation type="submission" date="2021-02" db="EMBL/GenBank/DDBJ databases">
        <title>First Annotated Genome of the Yellow-green Alga Tribonema minus.</title>
        <authorList>
            <person name="Mahan K.M."/>
        </authorList>
    </citation>
    <scope>NUCLEOTIDE SEQUENCE</scope>
    <source>
        <strain evidence="4">UTEX B ZZ1240</strain>
    </source>
</reference>
<feature type="transmembrane region" description="Helical" evidence="2">
    <location>
        <begin position="1190"/>
        <end position="1211"/>
    </location>
</feature>
<proteinExistence type="predicted"/>
<organism evidence="4 5">
    <name type="scientific">Tribonema minus</name>
    <dbReference type="NCBI Taxonomy" id="303371"/>
    <lineage>
        <taxon>Eukaryota</taxon>
        <taxon>Sar</taxon>
        <taxon>Stramenopiles</taxon>
        <taxon>Ochrophyta</taxon>
        <taxon>PX clade</taxon>
        <taxon>Xanthophyceae</taxon>
        <taxon>Tribonematales</taxon>
        <taxon>Tribonemataceae</taxon>
        <taxon>Tribonema</taxon>
    </lineage>
</organism>
<evidence type="ECO:0000256" key="2">
    <source>
        <dbReference type="SAM" id="Phobius"/>
    </source>
</evidence>
<feature type="transmembrane region" description="Helical" evidence="2">
    <location>
        <begin position="679"/>
        <end position="698"/>
    </location>
</feature>
<keyword evidence="2" id="KW-0812">Transmembrane</keyword>
<keyword evidence="2" id="KW-0472">Membrane</keyword>
<comment type="caution">
    <text evidence="4">The sequence shown here is derived from an EMBL/GenBank/DDBJ whole genome shotgun (WGS) entry which is preliminary data.</text>
</comment>
<feature type="transmembrane region" description="Helical" evidence="2">
    <location>
        <begin position="635"/>
        <end position="658"/>
    </location>
</feature>
<feature type="signal peptide" evidence="3">
    <location>
        <begin position="1"/>
        <end position="46"/>
    </location>
</feature>
<sequence>MGAGAAETSAQSDEGRQTSSSEIRRSKWHAALRLLALTLLARTCSAGAADAGPQLVRVLSEDTAGPLCVIGVQTGVQSGMCTLIGGFPQGSAADLLMASRFDDFNGNGTVWSTDNNFGGVMADMVLDFSAETSRLDARKRLTGTAQVDLFICGDEPCNTVADLAYVLPASEPDAPPTLAYGYQRLPNGLLGVPTRYVVPAETQSVLLPSAAEAGPRAPRTVAWAIESPHWVGNVPSLLSFGAFARTLSIDGNLNWGRVRAGNYVDSRGVCVTLFTPAHPWLNARGWGTTEDCESSETYIFETFFAPAYLDLDHFRSADDAGIHLPSSTTDSPSSSWQRTAVLYDPLPLSDVSPYGWRSARWADQALEMSTSLYCVPSALDNAGGVSDDSVACVVNYRPTLLGMDVPTTVSDHIAVVLQIGTAVVLALNATESSAPVPRMDGSVRFPNPLSGDAAAEDPMVQTRWDGELSTPPVTNVQRLMHLAVMGASQLTTLPWCNTQLPNTAEVTTMSTQSVTGPVDATFHWRYVFVRTPVGGVLPLYDCEGLWTEMGWGKPGTPRRPVPAKTGAEIFSITDRNWANVTEDTGGYGPPCDGTGFGGYKCLVVSSVHAGIDTVALTAATELESAVNAQLATADYTLTLAGAVIALAVTTVSLIAGYLGRRELVEFFAKCRLGTAAAKAGAMATTVLAVVVYPATVIVAEDAARAANADGGAGSASAFWLRGDASGFGFYKVVGVMTVAYCSEYDDAAYALSWINLTVAAICTIAMCASIAVSSSTQEVPGPQPHDDDATRPLAARASVEPEHAEGTGEEPRIREVRLRPGSEPRDHQRAPSKARTGRPAPPRLAGLGPPGHASAGDAHAANGAEDAARRWAPPAQLRECQPSRTSTPRRAHAIRTAPVSLSALRRASEALSSPYEVPPQQSTSTRAAEWEWAAPANMASAAPATAAPSSSPDAEVWVAAIRTGAQSESFSTIRVAMPSRTPGTRMVQAPVASHSADPPGRTANSRAPLSSTSKYAIMVSVSRAMRAARGAADGFESLLFAAARAHASGYRTTAGAFGMVASYAALGGAATAAVAAALRAAEGDDGTAPAATAPATTAPATTAPFAKMPHATAPDAPEDSTASRRSSVGRYALAGGVLGLFSGAYVAYVVQRERALGMFTGSGFLGFTAAAAGSCLAAGTPISLARGGGVGAGAAWGALLYAFVGAVPVAVREQYEEARMAGALGQLFERCYPWDEASPCTDAHGGFVKVWDGLVPDFLERALGLKSKAGMASAISALKAEQALDAFHALRRTPAGLLFAADLTPASATRAVLTAALCGVATFAAACAIRTIMMTSASGGDVVWEGDAGGVGDGAWEGDGDGDDGGRDGGGGDEESGVSGRLVEVAGNCVEASRISLVPVMHPYQNLHDVLKQFALLEAHLFDPRRRCLDCINKHFLTIQGLLEEARSLITDDRPLPAPTDVTGLEARVRALHRRWSAMQTRHVIALFAIAAIAVGGAVAIDLVHAAKRDVALESAAAPTASLALVQTGAARPPVTVRIDGNVVVGRKAAVVNATAGSTLEIRVTDADGGRLEADTPTTIGPRETVVFKLRWRKSPYRVYAFQDGVQASSTSAKACEAEGVSPAATRVPISDDAAPASAPSTYALSLPEAAREAAAVDRDQLSLADPEPLSTDADTRSDAARHDADATPDSERRTVVPPSALRTAPVDDFLNTTYEQAVYLINLWLLFVTPSPLDPVINALVLEFIIKLDDEFVKSYLKVSGTAAKAVALEYMKVLDDMPPSTSAVQRQPPVTPDEVKLLQNGQTVFDGASLLFCVLVGMVVFTAVKSNADEPQTCKCPTT</sequence>
<feature type="compositionally biased region" description="Basic and acidic residues" evidence="1">
    <location>
        <begin position="1674"/>
        <end position="1695"/>
    </location>
</feature>
<feature type="region of interest" description="Disordered" evidence="1">
    <location>
        <begin position="796"/>
        <end position="898"/>
    </location>
</feature>
<feature type="transmembrane region" description="Helical" evidence="2">
    <location>
        <begin position="753"/>
        <end position="772"/>
    </location>
</feature>
<feature type="transmembrane region" description="Helical" evidence="2">
    <location>
        <begin position="1484"/>
        <end position="1504"/>
    </location>
</feature>
<feature type="compositionally biased region" description="Low complexity" evidence="1">
    <location>
        <begin position="843"/>
        <end position="865"/>
    </location>
</feature>
<feature type="region of interest" description="Disordered" evidence="1">
    <location>
        <begin position="1"/>
        <end position="23"/>
    </location>
</feature>
<evidence type="ECO:0000313" key="4">
    <source>
        <dbReference type="EMBL" id="KAG5181017.1"/>
    </source>
</evidence>
<dbReference type="Proteomes" id="UP000664859">
    <property type="component" value="Unassembled WGS sequence"/>
</dbReference>
<evidence type="ECO:0000313" key="5">
    <source>
        <dbReference type="Proteomes" id="UP000664859"/>
    </source>
</evidence>
<keyword evidence="2" id="KW-1133">Transmembrane helix</keyword>
<name>A0A836CCW8_9STRA</name>
<keyword evidence="3" id="KW-0732">Signal</keyword>
<feature type="chain" id="PRO_5032795405" evidence="3">
    <location>
        <begin position="47"/>
        <end position="1841"/>
    </location>
</feature>
<feature type="transmembrane region" description="Helical" evidence="2">
    <location>
        <begin position="1162"/>
        <end position="1184"/>
    </location>
</feature>
<accession>A0A836CCW8</accession>
<protein>
    <submittedName>
        <fullName evidence="4">Uncharacterized protein</fullName>
    </submittedName>
</protein>
<dbReference type="EMBL" id="JAFCMP010000346">
    <property type="protein sequence ID" value="KAG5181017.1"/>
    <property type="molecule type" value="Genomic_DNA"/>
</dbReference>
<evidence type="ECO:0000256" key="1">
    <source>
        <dbReference type="SAM" id="MobiDB-lite"/>
    </source>
</evidence>
<feature type="region of interest" description="Disordered" evidence="1">
    <location>
        <begin position="1656"/>
        <end position="1695"/>
    </location>
</feature>
<feature type="transmembrane region" description="Helical" evidence="2">
    <location>
        <begin position="1131"/>
        <end position="1150"/>
    </location>
</feature>
<feature type="region of interest" description="Disordered" evidence="1">
    <location>
        <begin position="1353"/>
        <end position="1377"/>
    </location>
</feature>
<gene>
    <name evidence="4" type="ORF">JKP88DRAFT_246486</name>
</gene>
<evidence type="ECO:0000256" key="3">
    <source>
        <dbReference type="SAM" id="SignalP"/>
    </source>
</evidence>
<keyword evidence="5" id="KW-1185">Reference proteome</keyword>
<feature type="compositionally biased region" description="Polar residues" evidence="1">
    <location>
        <begin position="8"/>
        <end position="21"/>
    </location>
</feature>
<feature type="compositionally biased region" description="Basic and acidic residues" evidence="1">
    <location>
        <begin position="799"/>
        <end position="829"/>
    </location>
</feature>